<feature type="transmembrane region" description="Helical" evidence="7">
    <location>
        <begin position="246"/>
        <end position="268"/>
    </location>
</feature>
<feature type="transmembrane region" description="Helical" evidence="7">
    <location>
        <begin position="93"/>
        <end position="114"/>
    </location>
</feature>
<dbReference type="InterPro" id="IPR002528">
    <property type="entry name" value="MATE_fam"/>
</dbReference>
<feature type="transmembrane region" description="Helical" evidence="7">
    <location>
        <begin position="329"/>
        <end position="349"/>
    </location>
</feature>
<evidence type="ECO:0000313" key="8">
    <source>
        <dbReference type="EMBL" id="HIV02459.1"/>
    </source>
</evidence>
<dbReference type="GO" id="GO:0005886">
    <property type="term" value="C:plasma membrane"/>
    <property type="evidence" value="ECO:0007669"/>
    <property type="project" value="UniProtKB-SubCell"/>
</dbReference>
<feature type="transmembrane region" description="Helical" evidence="7">
    <location>
        <begin position="204"/>
        <end position="226"/>
    </location>
</feature>
<dbReference type="GO" id="GO:0015297">
    <property type="term" value="F:antiporter activity"/>
    <property type="evidence" value="ECO:0007669"/>
    <property type="project" value="InterPro"/>
</dbReference>
<dbReference type="PANTHER" id="PTHR42925:SF2">
    <property type="entry name" value="NA+ DRIVEN MULTIDRUG EFFLUX PUMP"/>
    <property type="match status" value="1"/>
</dbReference>
<evidence type="ECO:0000256" key="2">
    <source>
        <dbReference type="ARBA" id="ARBA00022448"/>
    </source>
</evidence>
<accession>A0A9D1NG15</accession>
<dbReference type="PIRSF" id="PIRSF006603">
    <property type="entry name" value="DinF"/>
    <property type="match status" value="1"/>
</dbReference>
<dbReference type="Pfam" id="PF01554">
    <property type="entry name" value="MatE"/>
    <property type="match status" value="2"/>
</dbReference>
<feature type="transmembrane region" description="Helical" evidence="7">
    <location>
        <begin position="134"/>
        <end position="152"/>
    </location>
</feature>
<feature type="transmembrane region" description="Helical" evidence="7">
    <location>
        <begin position="355"/>
        <end position="372"/>
    </location>
</feature>
<comment type="caution">
    <text evidence="8">The sequence shown here is derived from an EMBL/GenBank/DDBJ whole genome shotgun (WGS) entry which is preliminary data.</text>
</comment>
<gene>
    <name evidence="8" type="ORF">IAC74_02700</name>
</gene>
<evidence type="ECO:0000256" key="1">
    <source>
        <dbReference type="ARBA" id="ARBA00004651"/>
    </source>
</evidence>
<sequence length="455" mass="50103">MVFSEALRDRKFLKWMLTLSLPIALQNLINASVNTADTIMVGQLGEASIASVGLANQVFFILSLILFGVSSGCNVFVAQFWGKRDLTNIRKTMALSIMLSLVPAVIFTFCALVTPDFLMRIFSNDEQVVALGCQYLRIIAISYIPYAISLTISSSVRTIERPALALVTSIMSLLINTCLNYVFIFGKFGAPALGVEGAALATTITRLIELIVVATVLYTRFSMIAIRLKDFGRALHLRFIKPFMRAVTPVILNESAWGIGVAMYSVVYSHMGTNVVAAMNINSVFDNLFRALFFGISYAAGVIVGKTIGEGKEELALEYGKRFNVITPVFSIAFTVLIAVCAPIVWVIYNVSEEVMFSATWLIIITGLYAPLRNANSVQLVGVLRNGGDTKFTLYLDLAGVWFIALPLGALFGLVLKCNIIIVHAVMLVEEIVKFILLTHRTFQGKWVKNLVQRM</sequence>
<protein>
    <submittedName>
        <fullName evidence="8">MATE family efflux transporter</fullName>
    </submittedName>
</protein>
<feature type="transmembrane region" description="Helical" evidence="7">
    <location>
        <begin position="288"/>
        <end position="308"/>
    </location>
</feature>
<dbReference type="EMBL" id="DVOF01000078">
    <property type="protein sequence ID" value="HIV02459.1"/>
    <property type="molecule type" value="Genomic_DNA"/>
</dbReference>
<dbReference type="AlphaFoldDB" id="A0A9D1NG15"/>
<proteinExistence type="predicted"/>
<evidence type="ECO:0000256" key="7">
    <source>
        <dbReference type="SAM" id="Phobius"/>
    </source>
</evidence>
<evidence type="ECO:0000313" key="9">
    <source>
        <dbReference type="Proteomes" id="UP000886743"/>
    </source>
</evidence>
<feature type="transmembrane region" description="Helical" evidence="7">
    <location>
        <begin position="392"/>
        <end position="414"/>
    </location>
</feature>
<dbReference type="NCBIfam" id="TIGR00797">
    <property type="entry name" value="matE"/>
    <property type="match status" value="1"/>
</dbReference>
<evidence type="ECO:0000256" key="5">
    <source>
        <dbReference type="ARBA" id="ARBA00022989"/>
    </source>
</evidence>
<feature type="transmembrane region" description="Helical" evidence="7">
    <location>
        <begin position="164"/>
        <end position="184"/>
    </location>
</feature>
<dbReference type="CDD" id="cd13134">
    <property type="entry name" value="MATE_like_8"/>
    <property type="match status" value="1"/>
</dbReference>
<keyword evidence="5 7" id="KW-1133">Transmembrane helix</keyword>
<keyword evidence="6 7" id="KW-0472">Membrane</keyword>
<evidence type="ECO:0000256" key="4">
    <source>
        <dbReference type="ARBA" id="ARBA00022692"/>
    </source>
</evidence>
<name>A0A9D1NG15_9FIRM</name>
<reference evidence="8" key="1">
    <citation type="submission" date="2020-10" db="EMBL/GenBank/DDBJ databases">
        <authorList>
            <person name="Gilroy R."/>
        </authorList>
    </citation>
    <scope>NUCLEOTIDE SEQUENCE</scope>
    <source>
        <strain evidence="8">4920</strain>
    </source>
</reference>
<comment type="subcellular location">
    <subcellularLocation>
        <location evidence="1">Cell membrane</location>
        <topology evidence="1">Multi-pass membrane protein</topology>
    </subcellularLocation>
</comment>
<keyword evidence="3" id="KW-1003">Cell membrane</keyword>
<reference evidence="8" key="2">
    <citation type="journal article" date="2021" name="PeerJ">
        <title>Extensive microbial diversity within the chicken gut microbiome revealed by metagenomics and culture.</title>
        <authorList>
            <person name="Gilroy R."/>
            <person name="Ravi A."/>
            <person name="Getino M."/>
            <person name="Pursley I."/>
            <person name="Horton D.L."/>
            <person name="Alikhan N.F."/>
            <person name="Baker D."/>
            <person name="Gharbi K."/>
            <person name="Hall N."/>
            <person name="Watson M."/>
            <person name="Adriaenssens E.M."/>
            <person name="Foster-Nyarko E."/>
            <person name="Jarju S."/>
            <person name="Secka A."/>
            <person name="Antonio M."/>
            <person name="Oren A."/>
            <person name="Chaudhuri R.R."/>
            <person name="La Ragione R."/>
            <person name="Hildebrand F."/>
            <person name="Pallen M.J."/>
        </authorList>
    </citation>
    <scope>NUCLEOTIDE SEQUENCE</scope>
    <source>
        <strain evidence="8">4920</strain>
    </source>
</reference>
<evidence type="ECO:0000256" key="3">
    <source>
        <dbReference type="ARBA" id="ARBA00022475"/>
    </source>
</evidence>
<organism evidence="8 9">
    <name type="scientific">Candidatus Aphodoplasma excrementigallinarum</name>
    <dbReference type="NCBI Taxonomy" id="2840673"/>
    <lineage>
        <taxon>Bacteria</taxon>
        <taxon>Bacillati</taxon>
        <taxon>Bacillota</taxon>
        <taxon>Clostridia</taxon>
        <taxon>Eubacteriales</taxon>
        <taxon>Candidatus Aphodoplasma</taxon>
    </lineage>
</organism>
<keyword evidence="2" id="KW-0813">Transport</keyword>
<dbReference type="PANTHER" id="PTHR42925">
    <property type="entry name" value="MULTIDRUG AND TOXIN EFFLUX PROTEIN MATE FAMILY"/>
    <property type="match status" value="1"/>
</dbReference>
<keyword evidence="4 7" id="KW-0812">Transmembrane</keyword>
<dbReference type="Proteomes" id="UP000886743">
    <property type="component" value="Unassembled WGS sequence"/>
</dbReference>
<dbReference type="GO" id="GO:0042910">
    <property type="term" value="F:xenobiotic transmembrane transporter activity"/>
    <property type="evidence" value="ECO:0007669"/>
    <property type="project" value="InterPro"/>
</dbReference>
<evidence type="ECO:0000256" key="6">
    <source>
        <dbReference type="ARBA" id="ARBA00023136"/>
    </source>
</evidence>
<feature type="transmembrane region" description="Helical" evidence="7">
    <location>
        <begin position="420"/>
        <end position="439"/>
    </location>
</feature>
<dbReference type="InterPro" id="IPR048279">
    <property type="entry name" value="MdtK-like"/>
</dbReference>
<dbReference type="InterPro" id="IPR047135">
    <property type="entry name" value="YsiQ"/>
</dbReference>
<feature type="transmembrane region" description="Helical" evidence="7">
    <location>
        <begin position="59"/>
        <end position="81"/>
    </location>
</feature>